<feature type="non-terminal residue" evidence="1">
    <location>
        <position position="118"/>
    </location>
</feature>
<proteinExistence type="predicted"/>
<dbReference type="EMBL" id="BART01011295">
    <property type="protein sequence ID" value="GAG83229.1"/>
    <property type="molecule type" value="Genomic_DNA"/>
</dbReference>
<sequence>MKRYRVVQFDFDSRARTLAEEVQDSWDELVKQAHWNNEKRIRESLIFSYGPHSYDEKIQNFIDLGDKPFSILAFHNRFFEDARTAFVMGAYYPCLTAICALGERILNHLILLLREDFV</sequence>
<protein>
    <submittedName>
        <fullName evidence="1">Uncharacterized protein</fullName>
    </submittedName>
</protein>
<accession>X1AL58</accession>
<comment type="caution">
    <text evidence="1">The sequence shown here is derived from an EMBL/GenBank/DDBJ whole genome shotgun (WGS) entry which is preliminary data.</text>
</comment>
<reference evidence="1" key="1">
    <citation type="journal article" date="2014" name="Front. Microbiol.">
        <title>High frequency of phylogenetically diverse reductive dehalogenase-homologous genes in deep subseafloor sedimentary metagenomes.</title>
        <authorList>
            <person name="Kawai M."/>
            <person name="Futagami T."/>
            <person name="Toyoda A."/>
            <person name="Takaki Y."/>
            <person name="Nishi S."/>
            <person name="Hori S."/>
            <person name="Arai W."/>
            <person name="Tsubouchi T."/>
            <person name="Morono Y."/>
            <person name="Uchiyama I."/>
            <person name="Ito T."/>
            <person name="Fujiyama A."/>
            <person name="Inagaki F."/>
            <person name="Takami H."/>
        </authorList>
    </citation>
    <scope>NUCLEOTIDE SEQUENCE</scope>
    <source>
        <strain evidence="1">Expedition CK06-06</strain>
    </source>
</reference>
<evidence type="ECO:0000313" key="1">
    <source>
        <dbReference type="EMBL" id="GAG83229.1"/>
    </source>
</evidence>
<dbReference type="AlphaFoldDB" id="X1AL58"/>
<organism evidence="1">
    <name type="scientific">marine sediment metagenome</name>
    <dbReference type="NCBI Taxonomy" id="412755"/>
    <lineage>
        <taxon>unclassified sequences</taxon>
        <taxon>metagenomes</taxon>
        <taxon>ecological metagenomes</taxon>
    </lineage>
</organism>
<name>X1AL58_9ZZZZ</name>
<gene>
    <name evidence="1" type="ORF">S01H4_24128</name>
</gene>